<dbReference type="EMBL" id="BAAAVM010000028">
    <property type="protein sequence ID" value="GAA3137370.1"/>
    <property type="molecule type" value="Genomic_DNA"/>
</dbReference>
<comment type="caution">
    <text evidence="9">The sequence shown here is derived from an EMBL/GenBank/DDBJ whole genome shotgun (WGS) entry which is preliminary data.</text>
</comment>
<feature type="region of interest" description="Disordered" evidence="7">
    <location>
        <begin position="343"/>
        <end position="382"/>
    </location>
</feature>
<evidence type="ECO:0000313" key="9">
    <source>
        <dbReference type="EMBL" id="GAA3137370.1"/>
    </source>
</evidence>
<dbReference type="EC" id="2.7.7.9" evidence="2 6"/>
<protein>
    <recommendedName>
        <fullName evidence="2 6">UTP--glucose-1-phosphate uridylyltransferase</fullName>
        <ecNumber evidence="2 6">2.7.7.9</ecNumber>
    </recommendedName>
    <alternativeName>
        <fullName evidence="6">UDP-glucose pyrophosphorylase</fullName>
    </alternativeName>
</protein>
<dbReference type="Proteomes" id="UP001500893">
    <property type="component" value="Unassembled WGS sequence"/>
</dbReference>
<dbReference type="Pfam" id="PF00483">
    <property type="entry name" value="NTP_transferase"/>
    <property type="match status" value="1"/>
</dbReference>
<dbReference type="InterPro" id="IPR005835">
    <property type="entry name" value="NTP_transferase_dom"/>
</dbReference>
<evidence type="ECO:0000313" key="10">
    <source>
        <dbReference type="Proteomes" id="UP001500893"/>
    </source>
</evidence>
<evidence type="ECO:0000256" key="2">
    <source>
        <dbReference type="ARBA" id="ARBA00012415"/>
    </source>
</evidence>
<evidence type="ECO:0000256" key="5">
    <source>
        <dbReference type="ARBA" id="ARBA00048128"/>
    </source>
</evidence>
<organism evidence="9 10">
    <name type="scientific">Streptomyces rameus</name>
    <dbReference type="NCBI Taxonomy" id="68261"/>
    <lineage>
        <taxon>Bacteria</taxon>
        <taxon>Bacillati</taxon>
        <taxon>Actinomycetota</taxon>
        <taxon>Actinomycetes</taxon>
        <taxon>Kitasatosporales</taxon>
        <taxon>Streptomycetaceae</taxon>
        <taxon>Streptomyces</taxon>
    </lineage>
</organism>
<dbReference type="InterPro" id="IPR005771">
    <property type="entry name" value="GalU_uridylyltTrfase_bac/arc"/>
</dbReference>
<dbReference type="PANTHER" id="PTHR43197">
    <property type="entry name" value="UTP--GLUCOSE-1-PHOSPHATE URIDYLYLTRANSFERASE"/>
    <property type="match status" value="1"/>
</dbReference>
<keyword evidence="4 6" id="KW-0548">Nucleotidyltransferase</keyword>
<keyword evidence="3 6" id="KW-0808">Transferase</keyword>
<dbReference type="NCBIfam" id="TIGR01099">
    <property type="entry name" value="galU"/>
    <property type="match status" value="1"/>
</dbReference>
<feature type="domain" description="Nucleotidyl transferase" evidence="8">
    <location>
        <begin position="54"/>
        <end position="313"/>
    </location>
</feature>
<evidence type="ECO:0000256" key="7">
    <source>
        <dbReference type="SAM" id="MobiDB-lite"/>
    </source>
</evidence>
<proteinExistence type="inferred from homology"/>
<comment type="catalytic activity">
    <reaction evidence="5 6">
        <text>alpha-D-glucose 1-phosphate + UTP + H(+) = UDP-alpha-D-glucose + diphosphate</text>
        <dbReference type="Rhea" id="RHEA:19889"/>
        <dbReference type="ChEBI" id="CHEBI:15378"/>
        <dbReference type="ChEBI" id="CHEBI:33019"/>
        <dbReference type="ChEBI" id="CHEBI:46398"/>
        <dbReference type="ChEBI" id="CHEBI:58601"/>
        <dbReference type="ChEBI" id="CHEBI:58885"/>
        <dbReference type="EC" id="2.7.7.9"/>
    </reaction>
</comment>
<feature type="region of interest" description="Disordered" evidence="7">
    <location>
        <begin position="9"/>
        <end position="46"/>
    </location>
</feature>
<gene>
    <name evidence="9" type="primary">galU_1</name>
    <name evidence="9" type="ORF">GCM10010521_24440</name>
</gene>
<evidence type="ECO:0000256" key="4">
    <source>
        <dbReference type="ARBA" id="ARBA00022695"/>
    </source>
</evidence>
<evidence type="ECO:0000259" key="8">
    <source>
        <dbReference type="Pfam" id="PF00483"/>
    </source>
</evidence>
<keyword evidence="10" id="KW-1185">Reference proteome</keyword>
<dbReference type="PANTHER" id="PTHR43197:SF1">
    <property type="entry name" value="UTP--GLUCOSE-1-PHOSPHATE URIDYLYLTRANSFERASE"/>
    <property type="match status" value="1"/>
</dbReference>
<feature type="compositionally biased region" description="Basic and acidic residues" evidence="7">
    <location>
        <begin position="345"/>
        <end position="357"/>
    </location>
</feature>
<sequence length="382" mass="40460">MAHTISAFLTHPARPPTASSHGSPGVLSSACPSMGRMIAPQPPATPVPARAVRKAVVPAAGLGTRFLPATKATPKEMLPVVDKPAIQYVVEEAAAAGLDDVLMVTGRHKRAIEDHFDHAFELEQALAAKGDTARLDAVRDPARLADIHHIRQGDPLGLGHAVLCARHHVGNEPFAVLLGDDLIDPRETLLSRMLEVRERYAGSVVALMEVDPARTHLYGCAAVEPAGGDDVVRVTGLVEKPAPATAPSRYAVIGRYVLDPAVFGVLERTPPGRGGEIQLTDALQELAAAGTVHGVVFSGLRYDTGDKADYLRTVVRLACARADLGPEFTRWLKEFVADLPAPAAEPERHHRAAREGAVEAPPTSGQTVADAPLRPFTPANVA</sequence>
<evidence type="ECO:0000256" key="1">
    <source>
        <dbReference type="ARBA" id="ARBA00006890"/>
    </source>
</evidence>
<dbReference type="GO" id="GO:0016779">
    <property type="term" value="F:nucleotidyltransferase activity"/>
    <property type="evidence" value="ECO:0007669"/>
    <property type="project" value="UniProtKB-KW"/>
</dbReference>
<name>A0ABP6N863_9ACTN</name>
<dbReference type="InterPro" id="IPR029044">
    <property type="entry name" value="Nucleotide-diphossugar_trans"/>
</dbReference>
<dbReference type="CDD" id="cd02541">
    <property type="entry name" value="UGPase_prokaryotic"/>
    <property type="match status" value="1"/>
</dbReference>
<evidence type="ECO:0000256" key="3">
    <source>
        <dbReference type="ARBA" id="ARBA00022679"/>
    </source>
</evidence>
<accession>A0ABP6N863</accession>
<reference evidence="10" key="1">
    <citation type="journal article" date="2019" name="Int. J. Syst. Evol. Microbiol.">
        <title>The Global Catalogue of Microorganisms (GCM) 10K type strain sequencing project: providing services to taxonomists for standard genome sequencing and annotation.</title>
        <authorList>
            <consortium name="The Broad Institute Genomics Platform"/>
            <consortium name="The Broad Institute Genome Sequencing Center for Infectious Disease"/>
            <person name="Wu L."/>
            <person name="Ma J."/>
        </authorList>
    </citation>
    <scope>NUCLEOTIDE SEQUENCE [LARGE SCALE GENOMIC DNA]</scope>
    <source>
        <strain evidence="10">JCM 11574</strain>
    </source>
</reference>
<comment type="similarity">
    <text evidence="1 6">Belongs to the UDPGP type 2 family.</text>
</comment>
<dbReference type="SUPFAM" id="SSF53448">
    <property type="entry name" value="Nucleotide-diphospho-sugar transferases"/>
    <property type="match status" value="1"/>
</dbReference>
<evidence type="ECO:0000256" key="6">
    <source>
        <dbReference type="RuleBase" id="RU361259"/>
    </source>
</evidence>
<dbReference type="Gene3D" id="3.90.550.10">
    <property type="entry name" value="Spore Coat Polysaccharide Biosynthesis Protein SpsA, Chain A"/>
    <property type="match status" value="1"/>
</dbReference>